<name>A0A662ZAP0_9GAMM</name>
<dbReference type="RefSeq" id="WP_074840335.1">
    <property type="nucleotide sequence ID" value="NZ_CP047056.1"/>
</dbReference>
<reference evidence="1 2" key="1">
    <citation type="submission" date="2016-10" db="EMBL/GenBank/DDBJ databases">
        <authorList>
            <person name="Varghese N."/>
            <person name="Submissions S."/>
        </authorList>
    </citation>
    <scope>NUCLEOTIDE SEQUENCE [LARGE SCALE GENOMIC DNA]</scope>
    <source>
        <strain evidence="1 2">22B</strain>
    </source>
</reference>
<keyword evidence="2" id="KW-1185">Reference proteome</keyword>
<protein>
    <submittedName>
        <fullName evidence="1">Uncharacterized protein</fullName>
    </submittedName>
</protein>
<evidence type="ECO:0000313" key="1">
    <source>
        <dbReference type="EMBL" id="SFK04318.1"/>
    </source>
</evidence>
<dbReference type="Proteomes" id="UP000243374">
    <property type="component" value="Unassembled WGS sequence"/>
</dbReference>
<sequence>MALAGFKKFNLSTGISSISITQNGVAFSKTAVLRMEKAPYVCVYIDEEGKRFAIQEATENDESATRFYNNQKVIAVRWNNKELLKTIQKMMNWELKNNIYRVEGDYDSKERALIFDLNNASLQTSGQEDLENE</sequence>
<dbReference type="OrthoDB" id="2300154at2"/>
<evidence type="ECO:0000313" key="2">
    <source>
        <dbReference type="Proteomes" id="UP000243374"/>
    </source>
</evidence>
<dbReference type="EMBL" id="FOSF01000017">
    <property type="protein sequence ID" value="SFK04318.1"/>
    <property type="molecule type" value="Genomic_DNA"/>
</dbReference>
<dbReference type="AlphaFoldDB" id="A0A662ZAP0"/>
<gene>
    <name evidence="1" type="ORF">SAMN04487865_101724</name>
</gene>
<proteinExistence type="predicted"/>
<accession>A0A662ZAP0</accession>
<organism evidence="1 2">
    <name type="scientific">Succinivibrio dextrinosolvens</name>
    <dbReference type="NCBI Taxonomy" id="83771"/>
    <lineage>
        <taxon>Bacteria</taxon>
        <taxon>Pseudomonadati</taxon>
        <taxon>Pseudomonadota</taxon>
        <taxon>Gammaproteobacteria</taxon>
        <taxon>Aeromonadales</taxon>
        <taxon>Succinivibrionaceae</taxon>
        <taxon>Succinivibrio</taxon>
    </lineage>
</organism>